<dbReference type="PANTHER" id="PTHR12110:SF21">
    <property type="entry name" value="XYLOSE ISOMERASE-LIKE TIM BARREL DOMAIN-CONTAINING PROTEIN"/>
    <property type="match status" value="1"/>
</dbReference>
<evidence type="ECO:0000259" key="1">
    <source>
        <dbReference type="Pfam" id="PF01261"/>
    </source>
</evidence>
<dbReference type="Pfam" id="PF01261">
    <property type="entry name" value="AP_endonuc_2"/>
    <property type="match status" value="1"/>
</dbReference>
<dbReference type="RefSeq" id="WP_107196267.1">
    <property type="nucleotide sequence ID" value="NZ_CP029462.1"/>
</dbReference>
<keyword evidence="3" id="KW-1185">Reference proteome</keyword>
<dbReference type="EMBL" id="CP029462">
    <property type="protein sequence ID" value="AXL21241.1"/>
    <property type="molecule type" value="Genomic_DNA"/>
</dbReference>
<evidence type="ECO:0000313" key="3">
    <source>
        <dbReference type="Proteomes" id="UP000254337"/>
    </source>
</evidence>
<protein>
    <submittedName>
        <fullName evidence="2">Sugar phosphate isomerase/epimerase</fullName>
    </submittedName>
</protein>
<organism evidence="2 3">
    <name type="scientific">Megasphaera stantonii</name>
    <dbReference type="NCBI Taxonomy" id="2144175"/>
    <lineage>
        <taxon>Bacteria</taxon>
        <taxon>Bacillati</taxon>
        <taxon>Bacillota</taxon>
        <taxon>Negativicutes</taxon>
        <taxon>Veillonellales</taxon>
        <taxon>Veillonellaceae</taxon>
        <taxon>Megasphaera</taxon>
    </lineage>
</organism>
<dbReference type="OrthoDB" id="110795at2"/>
<feature type="domain" description="Xylose isomerase-like TIM barrel" evidence="1">
    <location>
        <begin position="20"/>
        <end position="253"/>
    </location>
</feature>
<dbReference type="SUPFAM" id="SSF51658">
    <property type="entry name" value="Xylose isomerase-like"/>
    <property type="match status" value="1"/>
</dbReference>
<dbReference type="Gene3D" id="3.20.20.150">
    <property type="entry name" value="Divalent-metal-dependent TIM barrel enzymes"/>
    <property type="match status" value="1"/>
</dbReference>
<reference evidence="2 3" key="1">
    <citation type="submission" date="2018-05" db="EMBL/GenBank/DDBJ databases">
        <title>Complete genome sequence of Megasphaera sp. AJH120T, isolated from the ceca of a chicken.</title>
        <authorList>
            <person name="Maki J."/>
            <person name="Looft T."/>
        </authorList>
    </citation>
    <scope>NUCLEOTIDE SEQUENCE [LARGE SCALE GENOMIC DNA]</scope>
    <source>
        <strain evidence="2 3">AJH120</strain>
    </source>
</reference>
<proteinExistence type="predicted"/>
<dbReference type="KEGG" id="meg:DKB62_06540"/>
<dbReference type="Proteomes" id="UP000254337">
    <property type="component" value="Chromosome"/>
</dbReference>
<sequence>MKQILISSTLLWNLSLRDMFRQVYELGLGGLEMWAQHFYCQQYDEGEYRRLSQKYPLHTVVHSCSWDLNLSSMNQAVRQASVEEVIASMEFAKRVEAREVTVHPGHMTMPCWRRESALLMHESLQKIADASYRLNMPVSLEIMEKTKKEFVTDIESMKEVTGDLFSFFTYTLDIAHCESPDEGLDILRRVDTVSKLHISNRIGGLYHTPLYDGDFDFTELLPALRSYHLPMVLEGYDPQGGLDVFYRNVEFLQEHLMQLQCRIS</sequence>
<gene>
    <name evidence="2" type="ORF">DKB62_06540</name>
</gene>
<dbReference type="PANTHER" id="PTHR12110">
    <property type="entry name" value="HYDROXYPYRUVATE ISOMERASE"/>
    <property type="match status" value="1"/>
</dbReference>
<dbReference type="InterPro" id="IPR050312">
    <property type="entry name" value="IolE/XylAMocC-like"/>
</dbReference>
<name>A0A346AZE8_9FIRM</name>
<evidence type="ECO:0000313" key="2">
    <source>
        <dbReference type="EMBL" id="AXL21241.1"/>
    </source>
</evidence>
<dbReference type="GO" id="GO:0016853">
    <property type="term" value="F:isomerase activity"/>
    <property type="evidence" value="ECO:0007669"/>
    <property type="project" value="UniProtKB-KW"/>
</dbReference>
<dbReference type="AlphaFoldDB" id="A0A346AZE8"/>
<accession>A0A346AZE8</accession>
<dbReference type="InterPro" id="IPR036237">
    <property type="entry name" value="Xyl_isomerase-like_sf"/>
</dbReference>
<dbReference type="InterPro" id="IPR013022">
    <property type="entry name" value="Xyl_isomerase-like_TIM-brl"/>
</dbReference>
<keyword evidence="2" id="KW-0413">Isomerase</keyword>